<comment type="caution">
    <text evidence="6">The sequence shown here is derived from an EMBL/GenBank/DDBJ whole genome shotgun (WGS) entry which is preliminary data.</text>
</comment>
<keyword evidence="7" id="KW-1185">Reference proteome</keyword>
<dbReference type="InterPro" id="IPR036388">
    <property type="entry name" value="WH-like_DNA-bd_sf"/>
</dbReference>
<evidence type="ECO:0000313" key="7">
    <source>
        <dbReference type="Proteomes" id="UP000294506"/>
    </source>
</evidence>
<evidence type="ECO:0000313" key="6">
    <source>
        <dbReference type="EMBL" id="TDS87774.1"/>
    </source>
</evidence>
<reference evidence="6 7" key="1">
    <citation type="submission" date="2019-03" db="EMBL/GenBank/DDBJ databases">
        <title>Genomic Encyclopedia of Type Strains, Phase III (KMG-III): the genomes of soil and plant-associated and newly described type strains.</title>
        <authorList>
            <person name="Whitman W."/>
        </authorList>
    </citation>
    <scope>NUCLEOTIDE SEQUENCE [LARGE SCALE GENOMIC DNA]</scope>
    <source>
        <strain evidence="6 7">DSM 27373</strain>
    </source>
</reference>
<dbReference type="CDD" id="cd08414">
    <property type="entry name" value="PBP2_LTTR_aromatics_like"/>
    <property type="match status" value="1"/>
</dbReference>
<sequence length="295" mass="32428">MELRQLRYFVAVAEELHFGRAARRLHISQSPLSAQIQKLEHELGHKLLNRTTRAVTLTGFGRDFHRRAAEVLHGADELASGLGGVSEGQAGHVRLGFVSSASYALLPRTIRMFRDAAPGVTLHLEPLTSSEQAEQLREGRLDLGILRGQEGATELRTEEILAEEIMVCLPGDHALAERSEVCAQELIQEPLIFFPPREMPGYASEIQPIFHGLNFPPVYTRIIQQETALGFVAAGLGITLLPESVTAFAPSTVSLARLSGRPRTRMYAAFAQGQLSPAAQLFLRVLRDVGQELHS</sequence>
<name>A0A4R7G8A6_9MICC</name>
<dbReference type="GO" id="GO:0032993">
    <property type="term" value="C:protein-DNA complex"/>
    <property type="evidence" value="ECO:0007669"/>
    <property type="project" value="TreeGrafter"/>
</dbReference>
<dbReference type="SUPFAM" id="SSF53850">
    <property type="entry name" value="Periplasmic binding protein-like II"/>
    <property type="match status" value="1"/>
</dbReference>
<keyword evidence="4" id="KW-0804">Transcription</keyword>
<dbReference type="Gene3D" id="3.40.190.10">
    <property type="entry name" value="Periplasmic binding protein-like II"/>
    <property type="match status" value="2"/>
</dbReference>
<proteinExistence type="inferred from homology"/>
<dbReference type="PANTHER" id="PTHR30346:SF17">
    <property type="entry name" value="LYSR FAMILY TRANSCRIPTIONAL REGULATOR"/>
    <property type="match status" value="1"/>
</dbReference>
<protein>
    <submittedName>
        <fullName evidence="6">DNA-binding transcriptional LysR family regulator</fullName>
    </submittedName>
</protein>
<dbReference type="FunFam" id="1.10.10.10:FF:000001">
    <property type="entry name" value="LysR family transcriptional regulator"/>
    <property type="match status" value="1"/>
</dbReference>
<dbReference type="PRINTS" id="PR00039">
    <property type="entry name" value="HTHLYSR"/>
</dbReference>
<dbReference type="InterPro" id="IPR005119">
    <property type="entry name" value="LysR_subst-bd"/>
</dbReference>
<organism evidence="6 7">
    <name type="scientific">Nesterenkonia aurantiaca</name>
    <dbReference type="NCBI Taxonomy" id="1436010"/>
    <lineage>
        <taxon>Bacteria</taxon>
        <taxon>Bacillati</taxon>
        <taxon>Actinomycetota</taxon>
        <taxon>Actinomycetes</taxon>
        <taxon>Micrococcales</taxon>
        <taxon>Micrococcaceae</taxon>
        <taxon>Nesterenkonia</taxon>
    </lineage>
</organism>
<dbReference type="GO" id="GO:0003700">
    <property type="term" value="F:DNA-binding transcription factor activity"/>
    <property type="evidence" value="ECO:0007669"/>
    <property type="project" value="InterPro"/>
</dbReference>
<dbReference type="InterPro" id="IPR000847">
    <property type="entry name" value="LysR_HTH_N"/>
</dbReference>
<comment type="similarity">
    <text evidence="1">Belongs to the LysR transcriptional regulatory family.</text>
</comment>
<dbReference type="PROSITE" id="PS50931">
    <property type="entry name" value="HTH_LYSR"/>
    <property type="match status" value="1"/>
</dbReference>
<evidence type="ECO:0000256" key="1">
    <source>
        <dbReference type="ARBA" id="ARBA00009437"/>
    </source>
</evidence>
<keyword evidence="2" id="KW-0805">Transcription regulation</keyword>
<dbReference type="Proteomes" id="UP000294506">
    <property type="component" value="Unassembled WGS sequence"/>
</dbReference>
<dbReference type="Pfam" id="PF03466">
    <property type="entry name" value="LysR_substrate"/>
    <property type="match status" value="1"/>
</dbReference>
<feature type="domain" description="HTH lysR-type" evidence="5">
    <location>
        <begin position="1"/>
        <end position="58"/>
    </location>
</feature>
<dbReference type="SUPFAM" id="SSF46785">
    <property type="entry name" value="Winged helix' DNA-binding domain"/>
    <property type="match status" value="1"/>
</dbReference>
<gene>
    <name evidence="6" type="ORF">EV640_101570</name>
</gene>
<accession>A0A4R7G8A6</accession>
<evidence type="ECO:0000259" key="5">
    <source>
        <dbReference type="PROSITE" id="PS50931"/>
    </source>
</evidence>
<evidence type="ECO:0000256" key="3">
    <source>
        <dbReference type="ARBA" id="ARBA00023125"/>
    </source>
</evidence>
<evidence type="ECO:0000256" key="2">
    <source>
        <dbReference type="ARBA" id="ARBA00023015"/>
    </source>
</evidence>
<dbReference type="InterPro" id="IPR036390">
    <property type="entry name" value="WH_DNA-bd_sf"/>
</dbReference>
<dbReference type="EMBL" id="SOAN01000001">
    <property type="protein sequence ID" value="TDS87774.1"/>
    <property type="molecule type" value="Genomic_DNA"/>
</dbReference>
<dbReference type="PANTHER" id="PTHR30346">
    <property type="entry name" value="TRANSCRIPTIONAL DUAL REGULATOR HCAR-RELATED"/>
    <property type="match status" value="1"/>
</dbReference>
<dbReference type="GO" id="GO:0003677">
    <property type="term" value="F:DNA binding"/>
    <property type="evidence" value="ECO:0007669"/>
    <property type="project" value="UniProtKB-KW"/>
</dbReference>
<evidence type="ECO:0000256" key="4">
    <source>
        <dbReference type="ARBA" id="ARBA00023163"/>
    </source>
</evidence>
<keyword evidence="3 6" id="KW-0238">DNA-binding</keyword>
<dbReference type="Gene3D" id="1.10.10.10">
    <property type="entry name" value="Winged helix-like DNA-binding domain superfamily/Winged helix DNA-binding domain"/>
    <property type="match status" value="1"/>
</dbReference>
<dbReference type="AlphaFoldDB" id="A0A4R7G8A6"/>
<dbReference type="Pfam" id="PF00126">
    <property type="entry name" value="HTH_1"/>
    <property type="match status" value="1"/>
</dbReference>